<dbReference type="OrthoDB" id="9775296at2"/>
<dbReference type="PANTHER" id="PTHR44196">
    <property type="entry name" value="DEHYDROGENASE/REDUCTASE SDR FAMILY MEMBER 7B"/>
    <property type="match status" value="1"/>
</dbReference>
<dbReference type="InterPro" id="IPR057326">
    <property type="entry name" value="KR_dom"/>
</dbReference>
<dbReference type="AlphaFoldDB" id="A0A161URK0"/>
<proteinExistence type="inferred from homology"/>
<evidence type="ECO:0000313" key="5">
    <source>
        <dbReference type="EMBL" id="KZL48423.1"/>
    </source>
</evidence>
<feature type="domain" description="Ketoreductase" evidence="4">
    <location>
        <begin position="8"/>
        <end position="169"/>
    </location>
</feature>
<dbReference type="InterPro" id="IPR020904">
    <property type="entry name" value="Sc_DH/Rdtase_CS"/>
</dbReference>
<dbReference type="SUPFAM" id="SSF51735">
    <property type="entry name" value="NAD(P)-binding Rossmann-fold domains"/>
    <property type="match status" value="1"/>
</dbReference>
<dbReference type="SMART" id="SM00822">
    <property type="entry name" value="PKS_KR"/>
    <property type="match status" value="1"/>
</dbReference>
<name>A0A161URK0_NODSP</name>
<gene>
    <name evidence="5" type="ORF">A2T98_18160</name>
</gene>
<dbReference type="Gene3D" id="3.40.50.720">
    <property type="entry name" value="NAD(P)-binding Rossmann-like Domain"/>
    <property type="match status" value="1"/>
</dbReference>
<dbReference type="EMBL" id="LWAJ01000245">
    <property type="protein sequence ID" value="KZL48423.1"/>
    <property type="molecule type" value="Genomic_DNA"/>
</dbReference>
<protein>
    <submittedName>
        <fullName evidence="5">Short-chain dehydrogenase</fullName>
    </submittedName>
</protein>
<dbReference type="PRINTS" id="PR00081">
    <property type="entry name" value="GDHRDH"/>
</dbReference>
<dbReference type="InterPro" id="IPR036291">
    <property type="entry name" value="NAD(P)-bd_dom_sf"/>
</dbReference>
<dbReference type="NCBIfam" id="NF005495">
    <property type="entry name" value="PRK07109.1"/>
    <property type="match status" value="1"/>
</dbReference>
<dbReference type="Pfam" id="PF00106">
    <property type="entry name" value="adh_short"/>
    <property type="match status" value="1"/>
</dbReference>
<comment type="caution">
    <text evidence="5">The sequence shown here is derived from an EMBL/GenBank/DDBJ whole genome shotgun (WGS) entry which is preliminary data.</text>
</comment>
<evidence type="ECO:0000313" key="6">
    <source>
        <dbReference type="Proteomes" id="UP000076555"/>
    </source>
</evidence>
<dbReference type="Proteomes" id="UP000076555">
    <property type="component" value="Unassembled WGS sequence"/>
</dbReference>
<dbReference type="InterPro" id="IPR002347">
    <property type="entry name" value="SDR_fam"/>
</dbReference>
<dbReference type="PANTHER" id="PTHR44196:SF1">
    <property type="entry name" value="DEHYDROGENASE_REDUCTASE SDR FAMILY MEMBER 7B"/>
    <property type="match status" value="1"/>
</dbReference>
<evidence type="ECO:0000256" key="2">
    <source>
        <dbReference type="ARBA" id="ARBA00023002"/>
    </source>
</evidence>
<evidence type="ECO:0000256" key="3">
    <source>
        <dbReference type="RuleBase" id="RU000363"/>
    </source>
</evidence>
<dbReference type="GO" id="GO:0016491">
    <property type="term" value="F:oxidoreductase activity"/>
    <property type="evidence" value="ECO:0007669"/>
    <property type="project" value="UniProtKB-KW"/>
</dbReference>
<comment type="similarity">
    <text evidence="1 3">Belongs to the short-chain dehydrogenases/reductases (SDR) family.</text>
</comment>
<dbReference type="RefSeq" id="WP_063873975.1">
    <property type="nucleotide sequence ID" value="NZ_CAWMRI010000245.1"/>
</dbReference>
<keyword evidence="2" id="KW-0560">Oxidoreductase</keyword>
<dbReference type="NCBIfam" id="NF004792">
    <property type="entry name" value="PRK06139.1"/>
    <property type="match status" value="1"/>
</dbReference>
<evidence type="ECO:0000259" key="4">
    <source>
        <dbReference type="SMART" id="SM00822"/>
    </source>
</evidence>
<reference evidence="5 6" key="1">
    <citation type="submission" date="2016-04" db="EMBL/GenBank/DDBJ databases">
        <title>Draft Genome Assembly of the Bloom-forming Cyanobacterium Nodularia spumigena Strain CENA596 in Shrimp Production Ponds.</title>
        <authorList>
            <person name="Popin R.V."/>
            <person name="Rigonato J."/>
            <person name="Abreu V.A."/>
            <person name="Andreote A.P."/>
            <person name="Silveira S.B."/>
            <person name="Odebrecht C."/>
            <person name="Fiore M.F."/>
        </authorList>
    </citation>
    <scope>NUCLEOTIDE SEQUENCE [LARGE SCALE GENOMIC DNA]</scope>
    <source>
        <strain evidence="5 6">CENA596</strain>
    </source>
</reference>
<accession>A0A161URK0</accession>
<evidence type="ECO:0000256" key="1">
    <source>
        <dbReference type="ARBA" id="ARBA00006484"/>
    </source>
</evidence>
<dbReference type="PROSITE" id="PS00061">
    <property type="entry name" value="ADH_SHORT"/>
    <property type="match status" value="1"/>
</dbReference>
<dbReference type="GO" id="GO:0016020">
    <property type="term" value="C:membrane"/>
    <property type="evidence" value="ECO:0007669"/>
    <property type="project" value="TreeGrafter"/>
</dbReference>
<organism evidence="5 6">
    <name type="scientific">Nodularia spumigena CENA596</name>
    <dbReference type="NCBI Taxonomy" id="1819295"/>
    <lineage>
        <taxon>Bacteria</taxon>
        <taxon>Bacillati</taxon>
        <taxon>Cyanobacteriota</taxon>
        <taxon>Cyanophyceae</taxon>
        <taxon>Nostocales</taxon>
        <taxon>Nodulariaceae</taxon>
        <taxon>Nodularia</taxon>
    </lineage>
</organism>
<sequence length="322" mass="35197">MPRPIRNSVIVITGASTGIGRATALEFAKQRATLVLAARNETALEEVAQDCQRLGATAVAMRTDVSRESAVQDLARGAISNFGRIDVWVNNAAVSLFARFEEAPPDLFRQVIETNLFGYIYGARAVLPHFREQGSGNLINVSSVVGVTGQPYTSPYTISKYAIRGLSDSLRMELYLDNAKDIHVCTVLPGSIDTPIFQHAANYTGRETKAMSPVYPAKQVAEAIVGLVDKPEREIVVGQSVYLMLLQKTLAPDLYEPMMAKQVDQDHFQDHKPAPLSDGNVFEPMHDYTGISGNWRGTGGITSQDVWDMARETAQKIGLPLS</sequence>
<dbReference type="PRINTS" id="PR00080">
    <property type="entry name" value="SDRFAMILY"/>
</dbReference>